<dbReference type="CDD" id="cd00340">
    <property type="entry name" value="GSH_Peroxidase"/>
    <property type="match status" value="1"/>
</dbReference>
<dbReference type="InterPro" id="IPR000889">
    <property type="entry name" value="Glutathione_peroxidase"/>
</dbReference>
<dbReference type="Proteomes" id="UP000032900">
    <property type="component" value="Unassembled WGS sequence"/>
</dbReference>
<dbReference type="PANTHER" id="PTHR11592:SF78">
    <property type="entry name" value="GLUTATHIONE PEROXIDASE"/>
    <property type="match status" value="1"/>
</dbReference>
<evidence type="ECO:0000313" key="7">
    <source>
        <dbReference type="EMBL" id="GAO30397.1"/>
    </source>
</evidence>
<dbReference type="PROSITE" id="PS51352">
    <property type="entry name" value="THIOREDOXIN_2"/>
    <property type="match status" value="1"/>
</dbReference>
<evidence type="ECO:0000256" key="3">
    <source>
        <dbReference type="ARBA" id="ARBA00023002"/>
    </source>
</evidence>
<name>A0A0E9LXW0_9BACT</name>
<dbReference type="EMBL" id="BAZW01000022">
    <property type="protein sequence ID" value="GAO30397.1"/>
    <property type="molecule type" value="Genomic_DNA"/>
</dbReference>
<proteinExistence type="inferred from homology"/>
<dbReference type="FunFam" id="3.40.30.10:FF:000010">
    <property type="entry name" value="Glutathione peroxidase"/>
    <property type="match status" value="1"/>
</dbReference>
<accession>A0A0E9LXW0</accession>
<evidence type="ECO:0000256" key="5">
    <source>
        <dbReference type="RuleBase" id="RU000499"/>
    </source>
</evidence>
<dbReference type="STRING" id="1236989.JCM15548_12662"/>
<keyword evidence="2 5" id="KW-0575">Peroxidase</keyword>
<dbReference type="AlphaFoldDB" id="A0A0E9LXW0"/>
<reference evidence="7 8" key="1">
    <citation type="journal article" date="2015" name="Microbes Environ.">
        <title>Distribution and evolution of nitrogen fixation genes in the phylum bacteroidetes.</title>
        <authorList>
            <person name="Inoue J."/>
            <person name="Oshima K."/>
            <person name="Suda W."/>
            <person name="Sakamoto M."/>
            <person name="Iino T."/>
            <person name="Noda S."/>
            <person name="Hongoh Y."/>
            <person name="Hattori M."/>
            <person name="Ohkuma M."/>
        </authorList>
    </citation>
    <scope>NUCLEOTIDE SEQUENCE [LARGE SCALE GENOMIC DNA]</scope>
    <source>
        <strain evidence="7">JCM 15548</strain>
    </source>
</reference>
<organism evidence="7 8">
    <name type="scientific">Geofilum rubicundum JCM 15548</name>
    <dbReference type="NCBI Taxonomy" id="1236989"/>
    <lineage>
        <taxon>Bacteria</taxon>
        <taxon>Pseudomonadati</taxon>
        <taxon>Bacteroidota</taxon>
        <taxon>Bacteroidia</taxon>
        <taxon>Marinilabiliales</taxon>
        <taxon>Marinilabiliaceae</taxon>
        <taxon>Geofilum</taxon>
    </lineage>
</organism>
<comment type="similarity">
    <text evidence="1 5">Belongs to the glutathione peroxidase family.</text>
</comment>
<dbReference type="GO" id="GO:0004601">
    <property type="term" value="F:peroxidase activity"/>
    <property type="evidence" value="ECO:0007669"/>
    <property type="project" value="UniProtKB-KW"/>
</dbReference>
<evidence type="ECO:0000313" key="8">
    <source>
        <dbReference type="Proteomes" id="UP000032900"/>
    </source>
</evidence>
<sequence length="160" mass="18144">MSTAFYSFTAEDIKGQEISMEAFKGKTVLVVNTASKCGFTNQFEGLEALYEKYRDKGLVVLGFPCNQFANQEPGDEQSIQKGCVLDYGITFPMFQKVEVNGDNAHPLYKYLKSELTGLFGGKVKWNFTKFLIDGNGQPVKRFSPYYKPENIEQYIKNLIN</sequence>
<dbReference type="InterPro" id="IPR029759">
    <property type="entry name" value="GPX_AS"/>
</dbReference>
<gene>
    <name evidence="7" type="ORF">JCM15548_12662</name>
</gene>
<feature type="domain" description="Thioredoxin" evidence="6">
    <location>
        <begin position="1"/>
        <end position="160"/>
    </location>
</feature>
<keyword evidence="3 5" id="KW-0560">Oxidoreductase</keyword>
<dbReference type="InterPro" id="IPR013766">
    <property type="entry name" value="Thioredoxin_domain"/>
</dbReference>
<comment type="caution">
    <text evidence="7">The sequence shown here is derived from an EMBL/GenBank/DDBJ whole genome shotgun (WGS) entry which is preliminary data.</text>
</comment>
<dbReference type="Pfam" id="PF00255">
    <property type="entry name" value="GSHPx"/>
    <property type="match status" value="1"/>
</dbReference>
<feature type="active site" evidence="4">
    <location>
        <position position="37"/>
    </location>
</feature>
<evidence type="ECO:0000256" key="2">
    <source>
        <dbReference type="ARBA" id="ARBA00022559"/>
    </source>
</evidence>
<dbReference type="PRINTS" id="PR01011">
    <property type="entry name" value="GLUTPROXDASE"/>
</dbReference>
<dbReference type="InterPro" id="IPR036249">
    <property type="entry name" value="Thioredoxin-like_sf"/>
</dbReference>
<dbReference type="PANTHER" id="PTHR11592">
    <property type="entry name" value="GLUTATHIONE PEROXIDASE"/>
    <property type="match status" value="1"/>
</dbReference>
<protein>
    <recommendedName>
        <fullName evidence="5">Glutathione peroxidase</fullName>
    </recommendedName>
</protein>
<dbReference type="PROSITE" id="PS51355">
    <property type="entry name" value="GLUTATHIONE_PEROXID_3"/>
    <property type="match status" value="1"/>
</dbReference>
<dbReference type="InterPro" id="IPR029760">
    <property type="entry name" value="GPX_CS"/>
</dbReference>
<evidence type="ECO:0000256" key="1">
    <source>
        <dbReference type="ARBA" id="ARBA00006926"/>
    </source>
</evidence>
<dbReference type="GO" id="GO:0034599">
    <property type="term" value="P:cellular response to oxidative stress"/>
    <property type="evidence" value="ECO:0007669"/>
    <property type="project" value="TreeGrafter"/>
</dbReference>
<dbReference type="SUPFAM" id="SSF52833">
    <property type="entry name" value="Thioredoxin-like"/>
    <property type="match status" value="1"/>
</dbReference>
<dbReference type="PROSITE" id="PS00460">
    <property type="entry name" value="GLUTATHIONE_PEROXID_1"/>
    <property type="match status" value="1"/>
</dbReference>
<dbReference type="Gene3D" id="3.40.30.10">
    <property type="entry name" value="Glutaredoxin"/>
    <property type="match status" value="1"/>
</dbReference>
<evidence type="ECO:0000256" key="4">
    <source>
        <dbReference type="PIRSR" id="PIRSR000303-1"/>
    </source>
</evidence>
<dbReference type="PIRSF" id="PIRSF000303">
    <property type="entry name" value="Glutathion_perox"/>
    <property type="match status" value="1"/>
</dbReference>
<keyword evidence="8" id="KW-1185">Reference proteome</keyword>
<dbReference type="PROSITE" id="PS00763">
    <property type="entry name" value="GLUTATHIONE_PEROXID_2"/>
    <property type="match status" value="1"/>
</dbReference>
<dbReference type="OrthoDB" id="9789406at2"/>
<evidence type="ECO:0000259" key="6">
    <source>
        <dbReference type="PROSITE" id="PS51352"/>
    </source>
</evidence>
<dbReference type="RefSeq" id="WP_062125347.1">
    <property type="nucleotide sequence ID" value="NZ_BAZW01000022.1"/>
</dbReference>